<dbReference type="RefSeq" id="WP_343911840.1">
    <property type="nucleotide sequence ID" value="NZ_BAAAGE010000001.1"/>
</dbReference>
<sequence>MKNHLHKKLIAKVGGIYEETPDDNPCTGSEIYLILQFEETQIHISEMEISSCNKESNHKIGTYNWRLASNDTIHVDFIAKEIENTYANLLQLKLKDENIIGNITHQNGKVVAYIFKEATAL</sequence>
<evidence type="ECO:0000313" key="1">
    <source>
        <dbReference type="EMBL" id="GAA0718358.1"/>
    </source>
</evidence>
<name>A0ABN1IPK2_9FLAO</name>
<dbReference type="EMBL" id="BAAAGE010000001">
    <property type="protein sequence ID" value="GAA0718358.1"/>
    <property type="molecule type" value="Genomic_DNA"/>
</dbReference>
<dbReference type="Proteomes" id="UP001501758">
    <property type="component" value="Unassembled WGS sequence"/>
</dbReference>
<proteinExistence type="predicted"/>
<organism evidence="1 2">
    <name type="scientific">Aquimarina litoralis</name>
    <dbReference type="NCBI Taxonomy" id="584605"/>
    <lineage>
        <taxon>Bacteria</taxon>
        <taxon>Pseudomonadati</taxon>
        <taxon>Bacteroidota</taxon>
        <taxon>Flavobacteriia</taxon>
        <taxon>Flavobacteriales</taxon>
        <taxon>Flavobacteriaceae</taxon>
        <taxon>Aquimarina</taxon>
    </lineage>
</organism>
<protein>
    <submittedName>
        <fullName evidence="1">Uncharacterized protein</fullName>
    </submittedName>
</protein>
<reference evidence="1 2" key="1">
    <citation type="journal article" date="2019" name="Int. J. Syst. Evol. Microbiol.">
        <title>The Global Catalogue of Microorganisms (GCM) 10K type strain sequencing project: providing services to taxonomists for standard genome sequencing and annotation.</title>
        <authorList>
            <consortium name="The Broad Institute Genomics Platform"/>
            <consortium name="The Broad Institute Genome Sequencing Center for Infectious Disease"/>
            <person name="Wu L."/>
            <person name="Ma J."/>
        </authorList>
    </citation>
    <scope>NUCLEOTIDE SEQUENCE [LARGE SCALE GENOMIC DNA]</scope>
    <source>
        <strain evidence="1 2">JCM 15974</strain>
    </source>
</reference>
<evidence type="ECO:0000313" key="2">
    <source>
        <dbReference type="Proteomes" id="UP001501758"/>
    </source>
</evidence>
<comment type="caution">
    <text evidence="1">The sequence shown here is derived from an EMBL/GenBank/DDBJ whole genome shotgun (WGS) entry which is preliminary data.</text>
</comment>
<accession>A0ABN1IPK2</accession>
<keyword evidence="2" id="KW-1185">Reference proteome</keyword>
<gene>
    <name evidence="1" type="ORF">GCM10009430_16360</name>
</gene>